<dbReference type="InterPro" id="IPR051593">
    <property type="entry name" value="Ergosterol_Biosynth_ERG27"/>
</dbReference>
<dbReference type="InterPro" id="IPR036291">
    <property type="entry name" value="NAD(P)-bd_dom_sf"/>
</dbReference>
<dbReference type="Proteomes" id="UP000019487">
    <property type="component" value="Unassembled WGS sequence"/>
</dbReference>
<dbReference type="GO" id="GO:0005741">
    <property type="term" value="C:mitochondrial outer membrane"/>
    <property type="evidence" value="ECO:0007669"/>
    <property type="project" value="TreeGrafter"/>
</dbReference>
<dbReference type="PANTHER" id="PTHR43647:SF4">
    <property type="entry name" value="KETOREDUCTASE (KR) DOMAIN-CONTAINING PROTEIN"/>
    <property type="match status" value="1"/>
</dbReference>
<comment type="caution">
    <text evidence="1">The sequence shown here is derived from an EMBL/GenBank/DDBJ whole genome shotgun (WGS) entry which is preliminary data.</text>
</comment>
<dbReference type="SUPFAM" id="SSF51735">
    <property type="entry name" value="NAD(P)-binding Rossmann-fold domains"/>
    <property type="match status" value="1"/>
</dbReference>
<reference evidence="1 2" key="1">
    <citation type="journal article" date="2014" name="Genome Announc.">
        <title>Draft genome sequence of Sclerotinia borealis, a psychrophilic plant pathogenic fungus.</title>
        <authorList>
            <person name="Mardanov A.V."/>
            <person name="Beletsky A.V."/>
            <person name="Kadnikov V.V."/>
            <person name="Ignatov A.N."/>
            <person name="Ravin N.V."/>
        </authorList>
    </citation>
    <scope>NUCLEOTIDE SEQUENCE [LARGE SCALE GENOMIC DNA]</scope>
    <source>
        <strain evidence="2">F-4157</strain>
    </source>
</reference>
<accession>W9CII1</accession>
<dbReference type="PANTHER" id="PTHR43647">
    <property type="entry name" value="DEHYDROGENASE"/>
    <property type="match status" value="1"/>
</dbReference>
<dbReference type="GO" id="GO:0005811">
    <property type="term" value="C:lipid droplet"/>
    <property type="evidence" value="ECO:0007669"/>
    <property type="project" value="TreeGrafter"/>
</dbReference>
<evidence type="ECO:0008006" key="3">
    <source>
        <dbReference type="Google" id="ProtNLM"/>
    </source>
</evidence>
<proteinExistence type="predicted"/>
<dbReference type="GO" id="GO:0005789">
    <property type="term" value="C:endoplasmic reticulum membrane"/>
    <property type="evidence" value="ECO:0007669"/>
    <property type="project" value="TreeGrafter"/>
</dbReference>
<dbReference type="GO" id="GO:0000253">
    <property type="term" value="F:3-beta-hydroxysteroid 3-dehydrogenase (NADP+) activity"/>
    <property type="evidence" value="ECO:0007669"/>
    <property type="project" value="TreeGrafter"/>
</dbReference>
<dbReference type="Gene3D" id="3.40.50.720">
    <property type="entry name" value="NAD(P)-binding Rossmann-like Domain"/>
    <property type="match status" value="1"/>
</dbReference>
<dbReference type="HOGENOM" id="CLU_010194_44_3_1"/>
<dbReference type="AlphaFoldDB" id="W9CII1"/>
<organism evidence="1 2">
    <name type="scientific">Sclerotinia borealis (strain F-4128)</name>
    <dbReference type="NCBI Taxonomy" id="1432307"/>
    <lineage>
        <taxon>Eukaryota</taxon>
        <taxon>Fungi</taxon>
        <taxon>Dikarya</taxon>
        <taxon>Ascomycota</taxon>
        <taxon>Pezizomycotina</taxon>
        <taxon>Leotiomycetes</taxon>
        <taxon>Helotiales</taxon>
        <taxon>Sclerotiniaceae</taxon>
        <taxon>Sclerotinia</taxon>
    </lineage>
</organism>
<dbReference type="OrthoDB" id="191139at2759"/>
<protein>
    <recommendedName>
        <fullName evidence="3">Short-chain dehydrogenase</fullName>
    </recommendedName>
</protein>
<name>W9CII1_SCLBF</name>
<evidence type="ECO:0000313" key="1">
    <source>
        <dbReference type="EMBL" id="ESZ96572.1"/>
    </source>
</evidence>
<evidence type="ECO:0000313" key="2">
    <source>
        <dbReference type="Proteomes" id="UP000019487"/>
    </source>
</evidence>
<sequence>MTKGKGTVLITGANSSLAIPSIQHLLTNYPTHNVLLTVRNTNTSDANTQQLLKVLSPFPSSRYSLRPLDLSSLSAVQTFAAETKTEIIAGTLEPLVAIICNAFKWSITSGLKITSDGYESSMAVNHLAHLSLSLRLLDSFAPEGGRIVILGSDAHYPGKSGLEKYPPLLPENLELLVKPEPDKVSEEVGRGFQRYGLSKAVAIMGMYQLNTRLQKSTSPHLRNITALALDPGGLPDSRCMNSSANIPAAWTFLMKRILQPLFLGPLAPLFTYFFPSLALRSTRDAAVDVVVMAVGDLSRGDGDREREGGGEGEGGGYGYGGYYGNATRVKLGKEQSSPETRDERIQVEVWRASLRWVGMERGNTVLEGVFD</sequence>
<dbReference type="STRING" id="1432307.W9CII1"/>
<gene>
    <name evidence="1" type="ORF">SBOR_3074</name>
</gene>
<dbReference type="EMBL" id="AYSA01000134">
    <property type="protein sequence ID" value="ESZ96572.1"/>
    <property type="molecule type" value="Genomic_DNA"/>
</dbReference>
<keyword evidence="2" id="KW-1185">Reference proteome</keyword>